<dbReference type="InterPro" id="IPR035754">
    <property type="entry name" value="SPRY_SPSB3"/>
</dbReference>
<dbReference type="InterPro" id="IPR001870">
    <property type="entry name" value="B30.2/SPRY"/>
</dbReference>
<dbReference type="HOGENOM" id="CLU_042284_2_1_1"/>
<dbReference type="eggNOG" id="KOG3953">
    <property type="taxonomic scope" value="Eukaryota"/>
</dbReference>
<comment type="subcellular location">
    <subcellularLocation>
        <location evidence="1">Nucleus</location>
    </subcellularLocation>
</comment>
<dbReference type="InterPro" id="IPR043136">
    <property type="entry name" value="B30.2/SPRY_sf"/>
</dbReference>
<gene>
    <name evidence="8" type="ORF">NEMVEDRAFT_v1g37295</name>
</gene>
<keyword evidence="9" id="KW-1185">Reference proteome</keyword>
<feature type="non-terminal residue" evidence="8">
    <location>
        <position position="1"/>
    </location>
</feature>
<comment type="similarity">
    <text evidence="2">Belongs to the SPSB family.</text>
</comment>
<name>A7RJX4_NEMVE</name>
<evidence type="ECO:0000256" key="1">
    <source>
        <dbReference type="ARBA" id="ARBA00004123"/>
    </source>
</evidence>
<protein>
    <recommendedName>
        <fullName evidence="3">SPRY domain-containing SOCS box protein 3</fullName>
    </recommendedName>
</protein>
<dbReference type="GO" id="GO:0043161">
    <property type="term" value="P:proteasome-mediated ubiquitin-dependent protein catabolic process"/>
    <property type="evidence" value="ECO:0000318"/>
    <property type="project" value="GO_Central"/>
</dbReference>
<dbReference type="InParanoid" id="A7RJX4"/>
<feature type="non-terminal residue" evidence="8">
    <location>
        <position position="191"/>
    </location>
</feature>
<dbReference type="GO" id="GO:0019005">
    <property type="term" value="C:SCF ubiquitin ligase complex"/>
    <property type="evidence" value="ECO:0000318"/>
    <property type="project" value="GO_Central"/>
</dbReference>
<dbReference type="InterPro" id="IPR001496">
    <property type="entry name" value="SOCS_box"/>
</dbReference>
<dbReference type="PhylomeDB" id="A7RJX4"/>
<evidence type="ECO:0000313" key="9">
    <source>
        <dbReference type="Proteomes" id="UP000001593"/>
    </source>
</evidence>
<proteinExistence type="inferred from homology"/>
<evidence type="ECO:0000259" key="7">
    <source>
        <dbReference type="PROSITE" id="PS50225"/>
    </source>
</evidence>
<dbReference type="SUPFAM" id="SSF49899">
    <property type="entry name" value="Concanavalin A-like lectins/glucanases"/>
    <property type="match status" value="1"/>
</dbReference>
<dbReference type="Pfam" id="PF00622">
    <property type="entry name" value="SPRY"/>
    <property type="match status" value="1"/>
</dbReference>
<organism evidence="8 9">
    <name type="scientific">Nematostella vectensis</name>
    <name type="common">Starlet sea anemone</name>
    <dbReference type="NCBI Taxonomy" id="45351"/>
    <lineage>
        <taxon>Eukaryota</taxon>
        <taxon>Metazoa</taxon>
        <taxon>Cnidaria</taxon>
        <taxon>Anthozoa</taxon>
        <taxon>Hexacorallia</taxon>
        <taxon>Actiniaria</taxon>
        <taxon>Edwardsiidae</taxon>
        <taxon>Nematostella</taxon>
    </lineage>
</organism>
<dbReference type="PANTHER" id="PTHR12245">
    <property type="entry name" value="SPRY DOMAIN CONTAINING SOCS BOX PROTEIN"/>
    <property type="match status" value="1"/>
</dbReference>
<feature type="domain" description="SOCS box" evidence="7">
    <location>
        <begin position="134"/>
        <end position="180"/>
    </location>
</feature>
<dbReference type="InterPro" id="IPR013320">
    <property type="entry name" value="ConA-like_dom_sf"/>
</dbReference>
<dbReference type="InterPro" id="IPR003877">
    <property type="entry name" value="SPRY_dom"/>
</dbReference>
<evidence type="ECO:0000256" key="2">
    <source>
        <dbReference type="ARBA" id="ARBA00010910"/>
    </source>
</evidence>
<dbReference type="CDD" id="cd12876">
    <property type="entry name" value="SPRY_SOCS3"/>
    <property type="match status" value="1"/>
</dbReference>
<dbReference type="PANTHER" id="PTHR12245:SF5">
    <property type="entry name" value="SPRY DOMAIN-CONTAINING SOCS BOX PROTEIN 3"/>
    <property type="match status" value="1"/>
</dbReference>
<evidence type="ECO:0000256" key="4">
    <source>
        <dbReference type="ARBA" id="ARBA00022786"/>
    </source>
</evidence>
<reference evidence="8 9" key="1">
    <citation type="journal article" date="2007" name="Science">
        <title>Sea anemone genome reveals ancestral eumetazoan gene repertoire and genomic organization.</title>
        <authorList>
            <person name="Putnam N.H."/>
            <person name="Srivastava M."/>
            <person name="Hellsten U."/>
            <person name="Dirks B."/>
            <person name="Chapman J."/>
            <person name="Salamov A."/>
            <person name="Terry A."/>
            <person name="Shapiro H."/>
            <person name="Lindquist E."/>
            <person name="Kapitonov V.V."/>
            <person name="Jurka J."/>
            <person name="Genikhovich G."/>
            <person name="Grigoriev I.V."/>
            <person name="Lucas S.M."/>
            <person name="Steele R.E."/>
            <person name="Finnerty J.R."/>
            <person name="Technau U."/>
            <person name="Martindale M.Q."/>
            <person name="Rokhsar D.S."/>
        </authorList>
    </citation>
    <scope>NUCLEOTIDE SEQUENCE [LARGE SCALE GENOMIC DNA]</scope>
    <source>
        <strain evidence="9">CH2 X CH6</strain>
    </source>
</reference>
<dbReference type="KEGG" id="nve:5520681"/>
<dbReference type="SMART" id="SM00449">
    <property type="entry name" value="SPRY"/>
    <property type="match status" value="1"/>
</dbReference>
<dbReference type="AlphaFoldDB" id="A7RJX4"/>
<feature type="domain" description="B30.2/SPRY" evidence="6">
    <location>
        <begin position="1"/>
        <end position="146"/>
    </location>
</feature>
<dbReference type="OrthoDB" id="5951542at2759"/>
<accession>A7RJX4</accession>
<dbReference type="InterPro" id="IPR050672">
    <property type="entry name" value="FBXO45-Fsn/SPSB_families"/>
</dbReference>
<dbReference type="STRING" id="45351.A7RJX4"/>
<dbReference type="PROSITE" id="PS50188">
    <property type="entry name" value="B302_SPRY"/>
    <property type="match status" value="1"/>
</dbReference>
<evidence type="ECO:0000256" key="5">
    <source>
        <dbReference type="ARBA" id="ARBA00023242"/>
    </source>
</evidence>
<evidence type="ECO:0000313" key="8">
    <source>
        <dbReference type="EMBL" id="EDO48347.1"/>
    </source>
</evidence>
<keyword evidence="5" id="KW-0539">Nucleus</keyword>
<dbReference type="EMBL" id="DS469514">
    <property type="protein sequence ID" value="EDO48347.1"/>
    <property type="molecule type" value="Genomic_DNA"/>
</dbReference>
<dbReference type="OMA" id="MKLTYSC"/>
<dbReference type="Gene3D" id="2.60.120.920">
    <property type="match status" value="1"/>
</dbReference>
<evidence type="ECO:0000259" key="6">
    <source>
        <dbReference type="PROSITE" id="PS50188"/>
    </source>
</evidence>
<sequence>DYSCGTAATKGEEPLFDGGVHYWEVKMTSAVYGTDMMVGVGTKDTDLERYRSSFCSILGRDQDSWGLSYFGTFHHDGLTHDYTTKFDRGTTIGIHVDTWSGRLTFLRDDQPLGVAAEGLKGKELYPMVSSTAARTKMRLTRSTSLKHSLQYLCCEAIGKALSHPNNVHDLPLPPGVKKHLAKELNWILKVT</sequence>
<dbReference type="Proteomes" id="UP000001593">
    <property type="component" value="Unassembled WGS sequence"/>
</dbReference>
<dbReference type="GO" id="GO:0005634">
    <property type="term" value="C:nucleus"/>
    <property type="evidence" value="ECO:0007669"/>
    <property type="project" value="UniProtKB-SubCell"/>
</dbReference>
<evidence type="ECO:0000256" key="3">
    <source>
        <dbReference type="ARBA" id="ARBA00014684"/>
    </source>
</evidence>
<dbReference type="PROSITE" id="PS50225">
    <property type="entry name" value="SOCS"/>
    <property type="match status" value="1"/>
</dbReference>
<keyword evidence="4" id="KW-0833">Ubl conjugation pathway</keyword>